<dbReference type="RefSeq" id="WP_271925217.1">
    <property type="nucleotide sequence ID" value="NZ_JAQNDO010000001.1"/>
</dbReference>
<dbReference type="EMBL" id="JAQNDO010000001">
    <property type="protein sequence ID" value="MDC0746849.1"/>
    <property type="molecule type" value="Genomic_DNA"/>
</dbReference>
<proteinExistence type="inferred from homology"/>
<reference evidence="6 7" key="1">
    <citation type="submission" date="2022-11" db="EMBL/GenBank/DDBJ databases">
        <title>Minimal conservation of predation-associated metabolite biosynthetic gene clusters underscores biosynthetic potential of Myxococcota including descriptions for ten novel species: Archangium lansinium sp. nov., Myxococcus landrumus sp. nov., Nannocystis bai.</title>
        <authorList>
            <person name="Ahearne A."/>
            <person name="Stevens C."/>
            <person name="Dowd S."/>
        </authorList>
    </citation>
    <scope>NUCLEOTIDE SEQUENCE [LARGE SCALE GENOMIC DNA]</scope>
    <source>
        <strain evidence="6 7">RJM3</strain>
    </source>
</reference>
<keyword evidence="2 4" id="KW-0808">Transferase</keyword>
<accession>A0ABT5EZQ6</accession>
<dbReference type="CDD" id="cd01166">
    <property type="entry name" value="KdgK"/>
    <property type="match status" value="1"/>
</dbReference>
<dbReference type="InterPro" id="IPR002173">
    <property type="entry name" value="Carboh/pur_kinase_PfkB_CS"/>
</dbReference>
<comment type="similarity">
    <text evidence="1 4">Belongs to the carbohydrate kinase PfkB family.</text>
</comment>
<dbReference type="PROSITE" id="PS00583">
    <property type="entry name" value="PFKB_KINASES_1"/>
    <property type="match status" value="1"/>
</dbReference>
<dbReference type="SUPFAM" id="SSF53613">
    <property type="entry name" value="Ribokinase-like"/>
    <property type="match status" value="1"/>
</dbReference>
<dbReference type="PRINTS" id="PR00990">
    <property type="entry name" value="RIBOKINASE"/>
</dbReference>
<dbReference type="InterPro" id="IPR002139">
    <property type="entry name" value="Ribo/fructo_kinase"/>
</dbReference>
<name>A0ABT5EZQ6_9BACT</name>
<dbReference type="Pfam" id="PF00294">
    <property type="entry name" value="PfkB"/>
    <property type="match status" value="1"/>
</dbReference>
<evidence type="ECO:0000256" key="2">
    <source>
        <dbReference type="ARBA" id="ARBA00022679"/>
    </source>
</evidence>
<dbReference type="PANTHER" id="PTHR10584:SF167">
    <property type="entry name" value="PFKB DOMAIN PROTEIN"/>
    <property type="match status" value="1"/>
</dbReference>
<dbReference type="Proteomes" id="UP001221411">
    <property type="component" value="Unassembled WGS sequence"/>
</dbReference>
<evidence type="ECO:0000256" key="1">
    <source>
        <dbReference type="ARBA" id="ARBA00010688"/>
    </source>
</evidence>
<sequence length="331" mass="33886">MVFLVVGDANADLSSTLARFPDEGDDVAMTALGYSSGGSGANVATALAKLGARARLVTAVGRDPGADIALQAARQAGVDLSFVETHATQATGHCIVAISPGGERTFLSFRGANAAVACPDFAAVFQDVMHLHVAGHALLEGEQGTTTLALMEEARCRDIPISLDVCLPLVRTRATELLALAPRFSVLFGNTSELGALAPPDHHASHEAAMAALLAAGVPLVVGKLGANGAVVAEGSTRTFLPAFPADVRDTTGAGDGFVAAFLYAWRRGASHDHAGRLGNAAGAHVVSRLGAAASLPGREELLQVISTHGGELSSLRILFTDDKPSIGRDT</sequence>
<evidence type="ECO:0000256" key="3">
    <source>
        <dbReference type="ARBA" id="ARBA00022777"/>
    </source>
</evidence>
<keyword evidence="3 4" id="KW-0418">Kinase</keyword>
<evidence type="ECO:0000259" key="5">
    <source>
        <dbReference type="Pfam" id="PF00294"/>
    </source>
</evidence>
<evidence type="ECO:0000313" key="7">
    <source>
        <dbReference type="Proteomes" id="UP001221411"/>
    </source>
</evidence>
<organism evidence="6 7">
    <name type="scientific">Polyangium mundeleinium</name>
    <dbReference type="NCBI Taxonomy" id="2995306"/>
    <lineage>
        <taxon>Bacteria</taxon>
        <taxon>Pseudomonadati</taxon>
        <taxon>Myxococcota</taxon>
        <taxon>Polyangia</taxon>
        <taxon>Polyangiales</taxon>
        <taxon>Polyangiaceae</taxon>
        <taxon>Polyangium</taxon>
    </lineage>
</organism>
<dbReference type="PANTHER" id="PTHR10584">
    <property type="entry name" value="SUGAR KINASE"/>
    <property type="match status" value="1"/>
</dbReference>
<dbReference type="InterPro" id="IPR029056">
    <property type="entry name" value="Ribokinase-like"/>
</dbReference>
<dbReference type="PROSITE" id="PS00584">
    <property type="entry name" value="PFKB_KINASES_2"/>
    <property type="match status" value="1"/>
</dbReference>
<protein>
    <submittedName>
        <fullName evidence="6">Carbohydrate kinase family protein</fullName>
    </submittedName>
</protein>
<evidence type="ECO:0000256" key="4">
    <source>
        <dbReference type="RuleBase" id="RU003704"/>
    </source>
</evidence>
<dbReference type="InterPro" id="IPR011611">
    <property type="entry name" value="PfkB_dom"/>
</dbReference>
<dbReference type="Gene3D" id="3.40.1190.20">
    <property type="match status" value="1"/>
</dbReference>
<feature type="domain" description="Carbohydrate kinase PfkB" evidence="5">
    <location>
        <begin position="4"/>
        <end position="297"/>
    </location>
</feature>
<gene>
    <name evidence="6" type="ORF">POL67_36310</name>
</gene>
<keyword evidence="7" id="KW-1185">Reference proteome</keyword>
<evidence type="ECO:0000313" key="6">
    <source>
        <dbReference type="EMBL" id="MDC0746849.1"/>
    </source>
</evidence>
<comment type="caution">
    <text evidence="6">The sequence shown here is derived from an EMBL/GenBank/DDBJ whole genome shotgun (WGS) entry which is preliminary data.</text>
</comment>
<dbReference type="GO" id="GO:0016301">
    <property type="term" value="F:kinase activity"/>
    <property type="evidence" value="ECO:0007669"/>
    <property type="project" value="UniProtKB-KW"/>
</dbReference>